<protein>
    <submittedName>
        <fullName evidence="1">Uncharacterized protein</fullName>
    </submittedName>
</protein>
<sequence length="54" mass="5964">MSDGSEWCHKNAYTQTPNRLGTPPMLATDGRLCPCFLEMRITASTIIIPNAPNK</sequence>
<organism evidence="1 2">
    <name type="scientific">Dreissena polymorpha</name>
    <name type="common">Zebra mussel</name>
    <name type="synonym">Mytilus polymorpha</name>
    <dbReference type="NCBI Taxonomy" id="45954"/>
    <lineage>
        <taxon>Eukaryota</taxon>
        <taxon>Metazoa</taxon>
        <taxon>Spiralia</taxon>
        <taxon>Lophotrochozoa</taxon>
        <taxon>Mollusca</taxon>
        <taxon>Bivalvia</taxon>
        <taxon>Autobranchia</taxon>
        <taxon>Heteroconchia</taxon>
        <taxon>Euheterodonta</taxon>
        <taxon>Imparidentia</taxon>
        <taxon>Neoheterodontei</taxon>
        <taxon>Myida</taxon>
        <taxon>Dreissenoidea</taxon>
        <taxon>Dreissenidae</taxon>
        <taxon>Dreissena</taxon>
    </lineage>
</organism>
<dbReference type="AlphaFoldDB" id="A0A9D4M5Z4"/>
<name>A0A9D4M5Z4_DREPO</name>
<reference evidence="1" key="2">
    <citation type="submission" date="2020-11" db="EMBL/GenBank/DDBJ databases">
        <authorList>
            <person name="McCartney M.A."/>
            <person name="Auch B."/>
            <person name="Kono T."/>
            <person name="Mallez S."/>
            <person name="Becker A."/>
            <person name="Gohl D.M."/>
            <person name="Silverstein K.A.T."/>
            <person name="Koren S."/>
            <person name="Bechman K.B."/>
            <person name="Herman A."/>
            <person name="Abrahante J.E."/>
            <person name="Garbe J."/>
        </authorList>
    </citation>
    <scope>NUCLEOTIDE SEQUENCE</scope>
    <source>
        <strain evidence="1">Duluth1</strain>
        <tissue evidence="1">Whole animal</tissue>
    </source>
</reference>
<gene>
    <name evidence="1" type="ORF">DPMN_033078</name>
</gene>
<dbReference type="EMBL" id="JAIWYP010000002">
    <property type="protein sequence ID" value="KAH3869904.1"/>
    <property type="molecule type" value="Genomic_DNA"/>
</dbReference>
<proteinExistence type="predicted"/>
<keyword evidence="2" id="KW-1185">Reference proteome</keyword>
<evidence type="ECO:0000313" key="1">
    <source>
        <dbReference type="EMBL" id="KAH3869904.1"/>
    </source>
</evidence>
<dbReference type="Proteomes" id="UP000828390">
    <property type="component" value="Unassembled WGS sequence"/>
</dbReference>
<evidence type="ECO:0000313" key="2">
    <source>
        <dbReference type="Proteomes" id="UP000828390"/>
    </source>
</evidence>
<comment type="caution">
    <text evidence="1">The sequence shown here is derived from an EMBL/GenBank/DDBJ whole genome shotgun (WGS) entry which is preliminary data.</text>
</comment>
<accession>A0A9D4M5Z4</accession>
<reference evidence="1" key="1">
    <citation type="journal article" date="2019" name="bioRxiv">
        <title>The Genome of the Zebra Mussel, Dreissena polymorpha: A Resource for Invasive Species Research.</title>
        <authorList>
            <person name="McCartney M.A."/>
            <person name="Auch B."/>
            <person name="Kono T."/>
            <person name="Mallez S."/>
            <person name="Zhang Y."/>
            <person name="Obille A."/>
            <person name="Becker A."/>
            <person name="Abrahante J.E."/>
            <person name="Garbe J."/>
            <person name="Badalamenti J.P."/>
            <person name="Herman A."/>
            <person name="Mangelson H."/>
            <person name="Liachko I."/>
            <person name="Sullivan S."/>
            <person name="Sone E.D."/>
            <person name="Koren S."/>
            <person name="Silverstein K.A.T."/>
            <person name="Beckman K.B."/>
            <person name="Gohl D.M."/>
        </authorList>
    </citation>
    <scope>NUCLEOTIDE SEQUENCE</scope>
    <source>
        <strain evidence="1">Duluth1</strain>
        <tissue evidence="1">Whole animal</tissue>
    </source>
</reference>